<keyword evidence="2" id="KW-1185">Reference proteome</keyword>
<proteinExistence type="predicted"/>
<dbReference type="InterPro" id="IPR011051">
    <property type="entry name" value="RmlC_Cupin_sf"/>
</dbReference>
<accession>A0AAE0P6C1</accession>
<dbReference type="PANTHER" id="PTHR40434">
    <property type="entry name" value="CUPIN_2 DOMAIN-CONTAINING PROTEIN"/>
    <property type="match status" value="1"/>
</dbReference>
<reference evidence="1" key="1">
    <citation type="journal article" date="2023" name="Mol. Phylogenet. Evol.">
        <title>Genome-scale phylogeny and comparative genomics of the fungal order Sordariales.</title>
        <authorList>
            <person name="Hensen N."/>
            <person name="Bonometti L."/>
            <person name="Westerberg I."/>
            <person name="Brannstrom I.O."/>
            <person name="Guillou S."/>
            <person name="Cros-Aarteil S."/>
            <person name="Calhoun S."/>
            <person name="Haridas S."/>
            <person name="Kuo A."/>
            <person name="Mondo S."/>
            <person name="Pangilinan J."/>
            <person name="Riley R."/>
            <person name="LaButti K."/>
            <person name="Andreopoulos B."/>
            <person name="Lipzen A."/>
            <person name="Chen C."/>
            <person name="Yan M."/>
            <person name="Daum C."/>
            <person name="Ng V."/>
            <person name="Clum A."/>
            <person name="Steindorff A."/>
            <person name="Ohm R.A."/>
            <person name="Martin F."/>
            <person name="Silar P."/>
            <person name="Natvig D.O."/>
            <person name="Lalanne C."/>
            <person name="Gautier V."/>
            <person name="Ament-Velasquez S.L."/>
            <person name="Kruys A."/>
            <person name="Hutchinson M.I."/>
            <person name="Powell A.J."/>
            <person name="Barry K."/>
            <person name="Miller A.N."/>
            <person name="Grigoriev I.V."/>
            <person name="Debuchy R."/>
            <person name="Gladieux P."/>
            <person name="Hiltunen Thoren M."/>
            <person name="Johannesson H."/>
        </authorList>
    </citation>
    <scope>NUCLEOTIDE SEQUENCE</scope>
    <source>
        <strain evidence="1">CBS 232.78</strain>
    </source>
</reference>
<dbReference type="EMBL" id="JAULSW010000001">
    <property type="protein sequence ID" value="KAK3394115.1"/>
    <property type="molecule type" value="Genomic_DNA"/>
</dbReference>
<protein>
    <submittedName>
        <fullName evidence="1">Uncharacterized protein</fullName>
    </submittedName>
</protein>
<gene>
    <name evidence="1" type="ORF">B0H63DRAFT_444300</name>
</gene>
<reference evidence="1" key="2">
    <citation type="submission" date="2023-06" db="EMBL/GenBank/DDBJ databases">
        <authorList>
            <consortium name="Lawrence Berkeley National Laboratory"/>
            <person name="Haridas S."/>
            <person name="Hensen N."/>
            <person name="Bonometti L."/>
            <person name="Westerberg I."/>
            <person name="Brannstrom I.O."/>
            <person name="Guillou S."/>
            <person name="Cros-Aarteil S."/>
            <person name="Calhoun S."/>
            <person name="Kuo A."/>
            <person name="Mondo S."/>
            <person name="Pangilinan J."/>
            <person name="Riley R."/>
            <person name="LaButti K."/>
            <person name="Andreopoulos B."/>
            <person name="Lipzen A."/>
            <person name="Chen C."/>
            <person name="Yanf M."/>
            <person name="Daum C."/>
            <person name="Ng V."/>
            <person name="Clum A."/>
            <person name="Steindorff A."/>
            <person name="Ohm R."/>
            <person name="Martin F."/>
            <person name="Silar P."/>
            <person name="Natvig D."/>
            <person name="Lalanne C."/>
            <person name="Gautier V."/>
            <person name="Ament-velasquez S.L."/>
            <person name="Kruys A."/>
            <person name="Hutchinson M.I."/>
            <person name="Powell A.J."/>
            <person name="Barry K."/>
            <person name="Miller A.N."/>
            <person name="Grigoriev I.V."/>
            <person name="Debuchy R."/>
            <person name="Gladieux P."/>
            <person name="Thoren M.H."/>
            <person name="Johannesson H."/>
        </authorList>
    </citation>
    <scope>NUCLEOTIDE SEQUENCE</scope>
    <source>
        <strain evidence="1">CBS 232.78</strain>
    </source>
</reference>
<evidence type="ECO:0000313" key="2">
    <source>
        <dbReference type="Proteomes" id="UP001285441"/>
    </source>
</evidence>
<dbReference type="AlphaFoldDB" id="A0AAE0P6C1"/>
<dbReference type="InterPro" id="IPR014710">
    <property type="entry name" value="RmlC-like_jellyroll"/>
</dbReference>
<organism evidence="1 2">
    <name type="scientific">Podospora didyma</name>
    <dbReference type="NCBI Taxonomy" id="330526"/>
    <lineage>
        <taxon>Eukaryota</taxon>
        <taxon>Fungi</taxon>
        <taxon>Dikarya</taxon>
        <taxon>Ascomycota</taxon>
        <taxon>Pezizomycotina</taxon>
        <taxon>Sordariomycetes</taxon>
        <taxon>Sordariomycetidae</taxon>
        <taxon>Sordariales</taxon>
        <taxon>Podosporaceae</taxon>
        <taxon>Podospora</taxon>
    </lineage>
</organism>
<name>A0AAE0P6C1_9PEZI</name>
<dbReference type="SUPFAM" id="SSF51182">
    <property type="entry name" value="RmlC-like cupins"/>
    <property type="match status" value="1"/>
</dbReference>
<comment type="caution">
    <text evidence="1">The sequence shown here is derived from an EMBL/GenBank/DDBJ whole genome shotgun (WGS) entry which is preliminary data.</text>
</comment>
<evidence type="ECO:0000313" key="1">
    <source>
        <dbReference type="EMBL" id="KAK3394115.1"/>
    </source>
</evidence>
<dbReference type="PANTHER" id="PTHR40434:SF1">
    <property type="entry name" value="CUPIN TYPE-1 DOMAIN-CONTAINING PROTEIN"/>
    <property type="match status" value="1"/>
</dbReference>
<dbReference type="Gene3D" id="2.60.120.10">
    <property type="entry name" value="Jelly Rolls"/>
    <property type="match status" value="1"/>
</dbReference>
<sequence>MSATIPLKSKKETEDEVRSWGFQNVFTWTDRPGAHYEPHSHAGLTTHVILKGELTIAYPTEDKTIKDVLKTTYKAGDRIDVDAGQVHEVWIGGTGCTYVIGE</sequence>
<dbReference type="Proteomes" id="UP001285441">
    <property type="component" value="Unassembled WGS sequence"/>
</dbReference>